<evidence type="ECO:0000256" key="6">
    <source>
        <dbReference type="SAM" id="SignalP"/>
    </source>
</evidence>
<dbReference type="InterPro" id="IPR036383">
    <property type="entry name" value="TSP1_rpt_sf"/>
</dbReference>
<dbReference type="PROSITE" id="PS50092">
    <property type="entry name" value="TSP1"/>
    <property type="match status" value="2"/>
</dbReference>
<dbReference type="SMART" id="SM00209">
    <property type="entry name" value="TSP1"/>
    <property type="match status" value="2"/>
</dbReference>
<dbReference type="Pfam" id="PF00090">
    <property type="entry name" value="TSP_1"/>
    <property type="match status" value="2"/>
</dbReference>
<dbReference type="RefSeq" id="XP_066919184.1">
    <property type="nucleotide sequence ID" value="XM_067063083.1"/>
</dbReference>
<name>A0A7M5WZJ6_9CNID</name>
<keyword evidence="4" id="KW-0677">Repeat</keyword>
<keyword evidence="5" id="KW-1015">Disulfide bond</keyword>
<dbReference type="AlphaFoldDB" id="A0A7M5WZJ6"/>
<dbReference type="PANTHER" id="PTHR22906">
    <property type="entry name" value="PROPERDIN"/>
    <property type="match status" value="1"/>
</dbReference>
<feature type="chain" id="PRO_5029511786" evidence="6">
    <location>
        <begin position="22"/>
        <end position="297"/>
    </location>
</feature>
<dbReference type="Gene3D" id="2.20.100.10">
    <property type="entry name" value="Thrombospondin type-1 (TSP1) repeat"/>
    <property type="match status" value="2"/>
</dbReference>
<evidence type="ECO:0000313" key="7">
    <source>
        <dbReference type="EnsemblMetazoa" id="CLYHEMP015254.1"/>
    </source>
</evidence>
<evidence type="ECO:0000313" key="8">
    <source>
        <dbReference type="Proteomes" id="UP000594262"/>
    </source>
</evidence>
<reference evidence="7" key="1">
    <citation type="submission" date="2021-01" db="UniProtKB">
        <authorList>
            <consortium name="EnsemblMetazoa"/>
        </authorList>
    </citation>
    <scope>IDENTIFICATION</scope>
</reference>
<sequence length="297" mass="33995">MELIKLFVTTLFLSVIPYIACSYVDLNLFCEEYSDGLIDVACVEKVGNTQHMKKLIYNGRNDIDWERYGKSIKRILCKCNELVKKSGKKYLTLGIQFYGECWVSEHRVEDILKEVPKSKLCVNHKYKACKPRSFHQKAAGRNGYEIKVNTHACAGNDKSTALYTYYHLHEIQIEVLEEAKETEWTSWTTCSKSCGKGYQERSRTACEMVSGVHRCDVMKVDRRECNYQSCALTEPAKAAFRPINGGFSEWTSWTPCVCGNTAPSIRTRKCDNPKPQNSGKNCVGEPFQMKLCKYEEC</sequence>
<proteinExistence type="predicted"/>
<evidence type="ECO:0000256" key="3">
    <source>
        <dbReference type="ARBA" id="ARBA00022729"/>
    </source>
</evidence>
<dbReference type="EnsemblMetazoa" id="CLYHEMT015254.1">
    <property type="protein sequence ID" value="CLYHEMP015254.1"/>
    <property type="gene ID" value="CLYHEMG015254"/>
</dbReference>
<dbReference type="InterPro" id="IPR000884">
    <property type="entry name" value="TSP1_rpt"/>
</dbReference>
<evidence type="ECO:0000256" key="1">
    <source>
        <dbReference type="ARBA" id="ARBA00004613"/>
    </source>
</evidence>
<dbReference type="GeneID" id="136806499"/>
<evidence type="ECO:0000256" key="5">
    <source>
        <dbReference type="ARBA" id="ARBA00023157"/>
    </source>
</evidence>
<keyword evidence="8" id="KW-1185">Reference proteome</keyword>
<accession>A0A7M5WZJ6</accession>
<organism evidence="7 8">
    <name type="scientific">Clytia hemisphaerica</name>
    <dbReference type="NCBI Taxonomy" id="252671"/>
    <lineage>
        <taxon>Eukaryota</taxon>
        <taxon>Metazoa</taxon>
        <taxon>Cnidaria</taxon>
        <taxon>Hydrozoa</taxon>
        <taxon>Hydroidolina</taxon>
        <taxon>Leptothecata</taxon>
        <taxon>Obeliida</taxon>
        <taxon>Clytiidae</taxon>
        <taxon>Clytia</taxon>
    </lineage>
</organism>
<dbReference type="SUPFAM" id="SSF82895">
    <property type="entry name" value="TSP-1 type 1 repeat"/>
    <property type="match status" value="2"/>
</dbReference>
<feature type="signal peptide" evidence="6">
    <location>
        <begin position="1"/>
        <end position="21"/>
    </location>
</feature>
<evidence type="ECO:0000256" key="4">
    <source>
        <dbReference type="ARBA" id="ARBA00022737"/>
    </source>
</evidence>
<evidence type="ECO:0000256" key="2">
    <source>
        <dbReference type="ARBA" id="ARBA00022525"/>
    </source>
</evidence>
<dbReference type="OrthoDB" id="5988231at2759"/>
<comment type="subcellular location">
    <subcellularLocation>
        <location evidence="1">Secreted</location>
    </subcellularLocation>
</comment>
<dbReference type="InterPro" id="IPR052065">
    <property type="entry name" value="Compl_asym_regulator"/>
</dbReference>
<dbReference type="PANTHER" id="PTHR22906:SF43">
    <property type="entry name" value="PROPERDIN"/>
    <property type="match status" value="1"/>
</dbReference>
<keyword evidence="3 6" id="KW-0732">Signal</keyword>
<dbReference type="Proteomes" id="UP000594262">
    <property type="component" value="Unplaced"/>
</dbReference>
<dbReference type="FunFam" id="2.20.100.10:FF:000001">
    <property type="entry name" value="semaphorin-5A isoform X1"/>
    <property type="match status" value="1"/>
</dbReference>
<keyword evidence="2" id="KW-0964">Secreted</keyword>
<protein>
    <submittedName>
        <fullName evidence="7">Uncharacterized protein</fullName>
    </submittedName>
</protein>